<dbReference type="PANTHER" id="PTHR45566:SF2">
    <property type="entry name" value="NARL SUBFAMILY"/>
    <property type="match status" value="1"/>
</dbReference>
<evidence type="ECO:0000313" key="8">
    <source>
        <dbReference type="EMBL" id="NME42409.1"/>
    </source>
</evidence>
<dbReference type="Proteomes" id="UP000563853">
    <property type="component" value="Unassembled WGS sequence"/>
</dbReference>
<dbReference type="InterPro" id="IPR058245">
    <property type="entry name" value="NreC/VraR/RcsB-like_REC"/>
</dbReference>
<dbReference type="InterPro" id="IPR051015">
    <property type="entry name" value="EvgA-like"/>
</dbReference>
<evidence type="ECO:0000256" key="2">
    <source>
        <dbReference type="ARBA" id="ARBA00023015"/>
    </source>
</evidence>
<protein>
    <submittedName>
        <fullName evidence="8">Response regulator transcription factor</fullName>
    </submittedName>
</protein>
<dbReference type="SUPFAM" id="SSF52172">
    <property type="entry name" value="CheY-like"/>
    <property type="match status" value="1"/>
</dbReference>
<dbReference type="InterPro" id="IPR016032">
    <property type="entry name" value="Sig_transdc_resp-reg_C-effctor"/>
</dbReference>
<reference evidence="8 9" key="1">
    <citation type="submission" date="2020-04" db="EMBL/GenBank/DDBJ databases">
        <authorList>
            <person name="Hitch T.C.A."/>
            <person name="Wylensek D."/>
            <person name="Clavel T."/>
        </authorList>
    </citation>
    <scope>NUCLEOTIDE SEQUENCE [LARGE SCALE GENOMIC DNA]</scope>
    <source>
        <strain evidence="8 9">WCA-389-WT-5H1</strain>
    </source>
</reference>
<dbReference type="GO" id="GO:0000160">
    <property type="term" value="P:phosphorelay signal transduction system"/>
    <property type="evidence" value="ECO:0007669"/>
    <property type="project" value="InterPro"/>
</dbReference>
<dbReference type="CDD" id="cd17535">
    <property type="entry name" value="REC_NarL-like"/>
    <property type="match status" value="1"/>
</dbReference>
<dbReference type="GO" id="GO:0006355">
    <property type="term" value="P:regulation of DNA-templated transcription"/>
    <property type="evidence" value="ECO:0007669"/>
    <property type="project" value="InterPro"/>
</dbReference>
<dbReference type="Gene3D" id="3.40.50.2300">
    <property type="match status" value="1"/>
</dbReference>
<dbReference type="SMART" id="SM00421">
    <property type="entry name" value="HTH_LUXR"/>
    <property type="match status" value="1"/>
</dbReference>
<dbReference type="InterPro" id="IPR001789">
    <property type="entry name" value="Sig_transdc_resp-reg_receiver"/>
</dbReference>
<dbReference type="CDD" id="cd06170">
    <property type="entry name" value="LuxR_C_like"/>
    <property type="match status" value="1"/>
</dbReference>
<dbReference type="Pfam" id="PF00072">
    <property type="entry name" value="Response_reg"/>
    <property type="match status" value="1"/>
</dbReference>
<keyword evidence="4" id="KW-0804">Transcription</keyword>
<name>A0A848C9Z5_9LACO</name>
<proteinExistence type="predicted"/>
<dbReference type="PANTHER" id="PTHR45566">
    <property type="entry name" value="HTH-TYPE TRANSCRIPTIONAL REGULATOR YHJB-RELATED"/>
    <property type="match status" value="1"/>
</dbReference>
<dbReference type="PRINTS" id="PR00038">
    <property type="entry name" value="HTHLUXR"/>
</dbReference>
<evidence type="ECO:0000256" key="1">
    <source>
        <dbReference type="ARBA" id="ARBA00022553"/>
    </source>
</evidence>
<evidence type="ECO:0000259" key="6">
    <source>
        <dbReference type="PROSITE" id="PS50043"/>
    </source>
</evidence>
<evidence type="ECO:0000256" key="5">
    <source>
        <dbReference type="PROSITE-ProRule" id="PRU00169"/>
    </source>
</evidence>
<dbReference type="GO" id="GO:0003677">
    <property type="term" value="F:DNA binding"/>
    <property type="evidence" value="ECO:0007669"/>
    <property type="project" value="UniProtKB-KW"/>
</dbReference>
<dbReference type="InterPro" id="IPR000792">
    <property type="entry name" value="Tscrpt_reg_LuxR_C"/>
</dbReference>
<dbReference type="RefSeq" id="WP_170091681.1">
    <property type="nucleotide sequence ID" value="NZ_JABAFP010000022.1"/>
</dbReference>
<evidence type="ECO:0000256" key="4">
    <source>
        <dbReference type="ARBA" id="ARBA00023163"/>
    </source>
</evidence>
<keyword evidence="2" id="KW-0805">Transcription regulation</keyword>
<dbReference type="Pfam" id="PF00196">
    <property type="entry name" value="GerE"/>
    <property type="match status" value="1"/>
</dbReference>
<dbReference type="PROSITE" id="PS50043">
    <property type="entry name" value="HTH_LUXR_2"/>
    <property type="match status" value="1"/>
</dbReference>
<feature type="domain" description="HTH luxR-type" evidence="6">
    <location>
        <begin position="132"/>
        <end position="197"/>
    </location>
</feature>
<dbReference type="EMBL" id="JABAFP010000022">
    <property type="protein sequence ID" value="NME42409.1"/>
    <property type="molecule type" value="Genomic_DNA"/>
</dbReference>
<evidence type="ECO:0000259" key="7">
    <source>
        <dbReference type="PROSITE" id="PS50110"/>
    </source>
</evidence>
<comment type="caution">
    <text evidence="8">The sequence shown here is derived from an EMBL/GenBank/DDBJ whole genome shotgun (WGS) entry which is preliminary data.</text>
</comment>
<keyword evidence="3" id="KW-0238">DNA-binding</keyword>
<dbReference type="AlphaFoldDB" id="A0A848C9Z5"/>
<gene>
    <name evidence="8" type="ORF">HF863_06475</name>
</gene>
<sequence length="199" mass="22548">MIRIALIDDHNLVLQSLADKLDTVADLRVVGRFTKQEQLITFLKKQQLDLLIMDFMLTEGTAFELITEINSLNLSLTPKYMILSGFYNELLHQQALDLGVRAFIRKEASYEELIAAVKSVCHGNIIVPATVYSHQNDNLSEIELRILDLMVAEKTNQEIASELFISRRTVETHIANICRKLQVNGRIGAVREAVKNNLV</sequence>
<dbReference type="SUPFAM" id="SSF46894">
    <property type="entry name" value="C-terminal effector domain of the bipartite response regulators"/>
    <property type="match status" value="1"/>
</dbReference>
<dbReference type="SMART" id="SM00448">
    <property type="entry name" value="REC"/>
    <property type="match status" value="1"/>
</dbReference>
<organism evidence="8 9">
    <name type="scientific">Ligilactobacillus agilis</name>
    <dbReference type="NCBI Taxonomy" id="1601"/>
    <lineage>
        <taxon>Bacteria</taxon>
        <taxon>Bacillati</taxon>
        <taxon>Bacillota</taxon>
        <taxon>Bacilli</taxon>
        <taxon>Lactobacillales</taxon>
        <taxon>Lactobacillaceae</taxon>
        <taxon>Ligilactobacillus</taxon>
    </lineage>
</organism>
<evidence type="ECO:0000256" key="3">
    <source>
        <dbReference type="ARBA" id="ARBA00023125"/>
    </source>
</evidence>
<dbReference type="PROSITE" id="PS50110">
    <property type="entry name" value="RESPONSE_REGULATORY"/>
    <property type="match status" value="1"/>
</dbReference>
<feature type="modified residue" description="4-aspartylphosphate" evidence="5">
    <location>
        <position position="54"/>
    </location>
</feature>
<keyword evidence="1 5" id="KW-0597">Phosphoprotein</keyword>
<feature type="domain" description="Response regulatory" evidence="7">
    <location>
        <begin position="3"/>
        <end position="121"/>
    </location>
</feature>
<dbReference type="InterPro" id="IPR011006">
    <property type="entry name" value="CheY-like_superfamily"/>
</dbReference>
<accession>A0A848C9Z5</accession>
<evidence type="ECO:0000313" key="9">
    <source>
        <dbReference type="Proteomes" id="UP000563853"/>
    </source>
</evidence>